<protein>
    <submittedName>
        <fullName evidence="1">Uncharacterized protein</fullName>
    </submittedName>
</protein>
<dbReference type="EMBL" id="RSAS01000878">
    <property type="protein sequence ID" value="RRR66196.1"/>
    <property type="molecule type" value="Genomic_DNA"/>
</dbReference>
<evidence type="ECO:0000313" key="1">
    <source>
        <dbReference type="EMBL" id="RRR66196.1"/>
    </source>
</evidence>
<dbReference type="Proteomes" id="UP000280307">
    <property type="component" value="Unassembled WGS sequence"/>
</dbReference>
<organism evidence="1 2">
    <name type="scientific">Candidatus Viridilinea halotolerans</name>
    <dbReference type="NCBI Taxonomy" id="2491704"/>
    <lineage>
        <taxon>Bacteria</taxon>
        <taxon>Bacillati</taxon>
        <taxon>Chloroflexota</taxon>
        <taxon>Chloroflexia</taxon>
        <taxon>Chloroflexales</taxon>
        <taxon>Chloroflexineae</taxon>
        <taxon>Oscillochloridaceae</taxon>
        <taxon>Candidatus Viridilinea</taxon>
    </lineage>
</organism>
<dbReference type="AlphaFoldDB" id="A0A426TRN0"/>
<evidence type="ECO:0000313" key="2">
    <source>
        <dbReference type="Proteomes" id="UP000280307"/>
    </source>
</evidence>
<name>A0A426TRN0_9CHLR</name>
<gene>
    <name evidence="1" type="ORF">EI684_21130</name>
</gene>
<accession>A0A426TRN0</accession>
<comment type="caution">
    <text evidence="1">The sequence shown here is derived from an EMBL/GenBank/DDBJ whole genome shotgun (WGS) entry which is preliminary data.</text>
</comment>
<proteinExistence type="predicted"/>
<reference evidence="1 2" key="1">
    <citation type="submission" date="2018-12" db="EMBL/GenBank/DDBJ databases">
        <title>Genome Sequence of Candidatus Viridilinea halotolerans isolated from saline sulfide-rich spring.</title>
        <authorList>
            <person name="Grouzdev D.S."/>
            <person name="Burganskaya E.I."/>
            <person name="Krutkina M.S."/>
            <person name="Sukhacheva M.V."/>
            <person name="Gorlenko V.M."/>
        </authorList>
    </citation>
    <scope>NUCLEOTIDE SEQUENCE [LARGE SCALE GENOMIC DNA]</scope>
    <source>
        <strain evidence="1">Chok-6</strain>
    </source>
</reference>
<sequence length="108" mass="11601">MDTTVMVELDAATTARARRIAQAQGTTINALIQSLIVQMDQQAAIVSALRDDAAIDALMLAAGLQTPPEIISEDLQPLTEEALDALWKTMPAGTPLSQIIDEDRTERA</sequence>